<evidence type="ECO:0000313" key="3">
    <source>
        <dbReference type="Proteomes" id="UP000006753"/>
    </source>
</evidence>
<gene>
    <name evidence="2" type="ORF">MBM_03841</name>
</gene>
<dbReference type="KEGG" id="mbe:MBM_03841"/>
<reference evidence="2 3" key="1">
    <citation type="journal article" date="2012" name="BMC Genomics">
        <title>Sequencing the genome of Marssonina brunnea reveals fungus-poplar co-evolution.</title>
        <authorList>
            <person name="Zhu S."/>
            <person name="Cao Y.-Z."/>
            <person name="Jiang C."/>
            <person name="Tan B.-Y."/>
            <person name="Wang Z."/>
            <person name="Feng S."/>
            <person name="Zhang L."/>
            <person name="Su X.-H."/>
            <person name="Brejova B."/>
            <person name="Vinar T."/>
            <person name="Xu M."/>
            <person name="Wang M.-X."/>
            <person name="Zhang S.-G."/>
            <person name="Huang M.-R."/>
            <person name="Wu R."/>
            <person name="Zhou Y."/>
        </authorList>
    </citation>
    <scope>NUCLEOTIDE SEQUENCE [LARGE SCALE GENOMIC DNA]</scope>
    <source>
        <strain evidence="2 3">MB_m1</strain>
    </source>
</reference>
<name>K1XZ16_MARBU</name>
<dbReference type="Pfam" id="PF20150">
    <property type="entry name" value="2EXR"/>
    <property type="match status" value="1"/>
</dbReference>
<evidence type="ECO:0000259" key="1">
    <source>
        <dbReference type="Pfam" id="PF20150"/>
    </source>
</evidence>
<dbReference type="AlphaFoldDB" id="K1XZ16"/>
<dbReference type="InParanoid" id="K1XZ16"/>
<dbReference type="HOGENOM" id="CLU_1332172_0_0_1"/>
<organism evidence="2 3">
    <name type="scientific">Marssonina brunnea f. sp. multigermtubi (strain MB_m1)</name>
    <name type="common">Marssonina leaf spot fungus</name>
    <dbReference type="NCBI Taxonomy" id="1072389"/>
    <lineage>
        <taxon>Eukaryota</taxon>
        <taxon>Fungi</taxon>
        <taxon>Dikarya</taxon>
        <taxon>Ascomycota</taxon>
        <taxon>Pezizomycotina</taxon>
        <taxon>Leotiomycetes</taxon>
        <taxon>Helotiales</taxon>
        <taxon>Drepanopezizaceae</taxon>
        <taxon>Drepanopeziza</taxon>
    </lineage>
</organism>
<dbReference type="EMBL" id="JH921434">
    <property type="protein sequence ID" value="EKD18069.1"/>
    <property type="molecule type" value="Genomic_DNA"/>
</dbReference>
<sequence length="206" mass="24714">MFRQFAKLPNDVKQLFWHFLAQHPQIIRPECLPPFTKLALDRYDGEDDRQILPFVPAVLRSRRVGLGYYYKQYFPNSSHPAPYLNPMADTLRFEDRIAMRNSYLRIDMSAIDIQTIERRYPTFSNDGQVKINLPRELVEFPKLQHVYFLVDDRTKETTSKRQLTDQVKEAWEPHLKIFVRWSRVQQPPQEPTFHFFTLEDGKRKEI</sequence>
<dbReference type="Proteomes" id="UP000006753">
    <property type="component" value="Unassembled WGS sequence"/>
</dbReference>
<dbReference type="InterPro" id="IPR045518">
    <property type="entry name" value="2EXR"/>
</dbReference>
<protein>
    <recommendedName>
        <fullName evidence="1">2EXR domain-containing protein</fullName>
    </recommendedName>
</protein>
<accession>K1XZ16</accession>
<proteinExistence type="predicted"/>
<feature type="domain" description="2EXR" evidence="1">
    <location>
        <begin position="2"/>
        <end position="91"/>
    </location>
</feature>
<keyword evidence="3" id="KW-1185">Reference proteome</keyword>
<dbReference type="OrthoDB" id="10290448at2759"/>
<evidence type="ECO:0000313" key="2">
    <source>
        <dbReference type="EMBL" id="EKD18069.1"/>
    </source>
</evidence>